<feature type="domain" description="MOSC" evidence="1">
    <location>
        <begin position="117"/>
        <end position="264"/>
    </location>
</feature>
<dbReference type="SUPFAM" id="SSF50800">
    <property type="entry name" value="PK beta-barrel domain-like"/>
    <property type="match status" value="1"/>
</dbReference>
<comment type="caution">
    <text evidence="2">The sequence shown here is derived from an EMBL/GenBank/DDBJ whole genome shotgun (WGS) entry which is preliminary data.</text>
</comment>
<dbReference type="PANTHER" id="PTHR14237">
    <property type="entry name" value="MOLYBDOPTERIN COFACTOR SULFURASE MOSC"/>
    <property type="match status" value="1"/>
</dbReference>
<dbReference type="EMBL" id="JACHHX010000018">
    <property type="protein sequence ID" value="MBB5016366.1"/>
    <property type="molecule type" value="Genomic_DNA"/>
</dbReference>
<dbReference type="Pfam" id="PF03473">
    <property type="entry name" value="MOSC"/>
    <property type="match status" value="1"/>
</dbReference>
<gene>
    <name evidence="2" type="ORF">HNQ58_002281</name>
</gene>
<sequence>MRLSALYIHPVKSCASLALDEAEVRPRGLAHDRRWLIVDATGRFLTGRQLPALVRLRATPRADGLTLDAPDMPTLHVPHPPADAPRVQVQVWKDSVDAALADAAAAHWLTQWLGRPVRLVHMDPGARRPVRPDLSRPGDLVSFADSFPLLALSQSALDQLNAKLATPVPITRFRPNLVIDGCGPHAEDGWRRIRIGAVEFDVSRQCVRCVFTTVDTERGAPDPSGEPLNTLKGYRRGDSGVTFGVHLIARGGGTLRVGDAVTVLA</sequence>
<dbReference type="GO" id="GO:0030170">
    <property type="term" value="F:pyridoxal phosphate binding"/>
    <property type="evidence" value="ECO:0007669"/>
    <property type="project" value="InterPro"/>
</dbReference>
<proteinExistence type="predicted"/>
<dbReference type="PROSITE" id="PS51340">
    <property type="entry name" value="MOSC"/>
    <property type="match status" value="1"/>
</dbReference>
<name>A0A7W8DFG4_9GAMM</name>
<evidence type="ECO:0000259" key="1">
    <source>
        <dbReference type="PROSITE" id="PS51340"/>
    </source>
</evidence>
<dbReference type="SUPFAM" id="SSF141673">
    <property type="entry name" value="MOSC N-terminal domain-like"/>
    <property type="match status" value="1"/>
</dbReference>
<reference evidence="2 3" key="1">
    <citation type="submission" date="2020-08" db="EMBL/GenBank/DDBJ databases">
        <title>Genomic Encyclopedia of Type Strains, Phase IV (KMG-IV): sequencing the most valuable type-strain genomes for metagenomic binning, comparative biology and taxonomic classification.</title>
        <authorList>
            <person name="Goeker M."/>
        </authorList>
    </citation>
    <scope>NUCLEOTIDE SEQUENCE [LARGE SCALE GENOMIC DNA]</scope>
    <source>
        <strain evidence="2 3">DSM 25897</strain>
    </source>
</reference>
<dbReference type="Proteomes" id="UP000519004">
    <property type="component" value="Unassembled WGS sequence"/>
</dbReference>
<evidence type="ECO:0000313" key="3">
    <source>
        <dbReference type="Proteomes" id="UP000519004"/>
    </source>
</evidence>
<dbReference type="InterPro" id="IPR011037">
    <property type="entry name" value="Pyrv_Knase-like_insert_dom_sf"/>
</dbReference>
<protein>
    <recommendedName>
        <fullName evidence="1">MOSC domain-containing protein</fullName>
    </recommendedName>
</protein>
<dbReference type="GO" id="GO:0003824">
    <property type="term" value="F:catalytic activity"/>
    <property type="evidence" value="ECO:0007669"/>
    <property type="project" value="InterPro"/>
</dbReference>
<dbReference type="InterPro" id="IPR005303">
    <property type="entry name" value="MOCOS_middle"/>
</dbReference>
<evidence type="ECO:0000313" key="2">
    <source>
        <dbReference type="EMBL" id="MBB5016366.1"/>
    </source>
</evidence>
<accession>A0A7W8DFG4</accession>
<dbReference type="Pfam" id="PF03476">
    <property type="entry name" value="MOSC_N"/>
    <property type="match status" value="1"/>
</dbReference>
<dbReference type="GO" id="GO:0030151">
    <property type="term" value="F:molybdenum ion binding"/>
    <property type="evidence" value="ECO:0007669"/>
    <property type="project" value="InterPro"/>
</dbReference>
<keyword evidence="3" id="KW-1185">Reference proteome</keyword>
<dbReference type="PANTHER" id="PTHR14237:SF19">
    <property type="entry name" value="MITOCHONDRIAL AMIDOXIME REDUCING COMPONENT 1"/>
    <property type="match status" value="1"/>
</dbReference>
<dbReference type="RefSeq" id="WP_183949032.1">
    <property type="nucleotide sequence ID" value="NZ_JACHHX010000018.1"/>
</dbReference>
<organism evidence="2 3">
    <name type="scientific">Rehaibacterium terrae</name>
    <dbReference type="NCBI Taxonomy" id="1341696"/>
    <lineage>
        <taxon>Bacteria</taxon>
        <taxon>Pseudomonadati</taxon>
        <taxon>Pseudomonadota</taxon>
        <taxon>Gammaproteobacteria</taxon>
        <taxon>Lysobacterales</taxon>
        <taxon>Lysobacteraceae</taxon>
        <taxon>Rehaibacterium</taxon>
    </lineage>
</organism>
<dbReference type="InterPro" id="IPR005302">
    <property type="entry name" value="MoCF_Sase_C"/>
</dbReference>
<dbReference type="AlphaFoldDB" id="A0A7W8DFG4"/>